<dbReference type="EMBL" id="JMSE01001535">
    <property type="protein sequence ID" value="KDN60266.1"/>
    <property type="molecule type" value="Genomic_DNA"/>
</dbReference>
<gene>
    <name evidence="2" type="ORF">CSUB01_07721</name>
</gene>
<organism evidence="2 3">
    <name type="scientific">Colletotrichum sublineola</name>
    <name type="common">Sorghum anthracnose fungus</name>
    <dbReference type="NCBI Taxonomy" id="1173701"/>
    <lineage>
        <taxon>Eukaryota</taxon>
        <taxon>Fungi</taxon>
        <taxon>Dikarya</taxon>
        <taxon>Ascomycota</taxon>
        <taxon>Pezizomycotina</taxon>
        <taxon>Sordariomycetes</taxon>
        <taxon>Hypocreomycetidae</taxon>
        <taxon>Glomerellales</taxon>
        <taxon>Glomerellaceae</taxon>
        <taxon>Colletotrichum</taxon>
        <taxon>Colletotrichum graminicola species complex</taxon>
    </lineage>
</organism>
<evidence type="ECO:0000313" key="3">
    <source>
        <dbReference type="Proteomes" id="UP000027238"/>
    </source>
</evidence>
<keyword evidence="3" id="KW-1185">Reference proteome</keyword>
<dbReference type="OMA" id="ELMCTEL"/>
<dbReference type="AlphaFoldDB" id="A0A066X3F5"/>
<evidence type="ECO:0000313" key="2">
    <source>
        <dbReference type="EMBL" id="KDN60266.1"/>
    </source>
</evidence>
<dbReference type="Proteomes" id="UP000027238">
    <property type="component" value="Unassembled WGS sequence"/>
</dbReference>
<feature type="compositionally biased region" description="Polar residues" evidence="1">
    <location>
        <begin position="28"/>
        <end position="42"/>
    </location>
</feature>
<comment type="caution">
    <text evidence="2">The sequence shown here is derived from an EMBL/GenBank/DDBJ whole genome shotgun (WGS) entry which is preliminary data.</text>
</comment>
<reference evidence="3" key="1">
    <citation type="journal article" date="2014" name="Genome Announc.">
        <title>Draft genome sequence of Colletotrichum sublineola, a destructive pathogen of cultivated sorghum.</title>
        <authorList>
            <person name="Baroncelli R."/>
            <person name="Sanz-Martin J.M."/>
            <person name="Rech G.E."/>
            <person name="Sukno S.A."/>
            <person name="Thon M.R."/>
        </authorList>
    </citation>
    <scope>NUCLEOTIDE SEQUENCE [LARGE SCALE GENOMIC DNA]</scope>
    <source>
        <strain evidence="3">TX430BB</strain>
    </source>
</reference>
<accession>A0A066X3F5</accession>
<evidence type="ECO:0000256" key="1">
    <source>
        <dbReference type="SAM" id="MobiDB-lite"/>
    </source>
</evidence>
<dbReference type="SUPFAM" id="SSF52047">
    <property type="entry name" value="RNI-like"/>
    <property type="match status" value="1"/>
</dbReference>
<dbReference type="eggNOG" id="ENOG502RN1T">
    <property type="taxonomic scope" value="Eukaryota"/>
</dbReference>
<dbReference type="HOGENOM" id="CLU_056583_0_0_1"/>
<dbReference type="InterPro" id="IPR032675">
    <property type="entry name" value="LRR_dom_sf"/>
</dbReference>
<dbReference type="OrthoDB" id="4838245at2759"/>
<dbReference type="STRING" id="1173701.A0A066X3F5"/>
<sequence length="406" mass="46600">MESLLSLPLEITHQILTELTGPDPEPRNISSEDQTGSSNNDRLSLGLSSMAKLSRTCRQLHAAIEPRLYRSVHIPQAGVPQLLSLLKSWSSLPHRVEYTQRLFIKAKQHSNDIYREAIADQDIIFVSTLVEELGLQLRSDWHEFAWRVDVLTELVMFAARNAQWMDISFIPKRGIYRGSFDWLSDPNTDIGRIRFDNLRHLRLFQQGRLTMDEIQPVINRSSGLQSLYLDTIHFTGHHNRLPASLTALYLSRCSISPSIFRSLTTDLNKLRDLEYDISGRPRQMVLMMQAISEHKRTLKSLLMYFHLDSELEVDMPLYALDNLESLTTDLQSFGLGGGSRLMALLPASLRELRVVPFISGHPRRQLELFAAELRAREELMCTELIVQIDGQDSKFDYHRVLNSFAE</sequence>
<protein>
    <submittedName>
        <fullName evidence="2">Uncharacterized protein</fullName>
    </submittedName>
</protein>
<dbReference type="Gene3D" id="3.80.10.10">
    <property type="entry name" value="Ribonuclease Inhibitor"/>
    <property type="match status" value="1"/>
</dbReference>
<name>A0A066X3F5_COLSU</name>
<proteinExistence type="predicted"/>
<feature type="region of interest" description="Disordered" evidence="1">
    <location>
        <begin position="19"/>
        <end position="42"/>
    </location>
</feature>